<dbReference type="PROSITE" id="PS00330">
    <property type="entry name" value="HEMOLYSIN_CALCIUM"/>
    <property type="match status" value="10"/>
</dbReference>
<dbReference type="RefSeq" id="WP_185479692.1">
    <property type="nucleotide sequence ID" value="NZ_JACKZP010000062.1"/>
</dbReference>
<sequence>MNQLQSGNFKQRLINEWQQAISNLSSEQLNQISQLSREDIKNISEEEDVRITNEAYPDNTQHPYFLEGADLIISLSPNLSVDDIESFAPDIGITGIASLDPLLFFRPDLWTNLGIQTIVHDILSLYQIALEEKTGESPGILEAVYEIDSVVLSAIFVPLEAILDDFISLFDFSESQTPKITSPSIIGASLGGKIATYFVNDNFASQLLANSIGKTVGSWVGSAIENEFDFNNKSLESLALPDRFIGNLVSISVSLGSGELSENIIDALKIEDTLTQMGVDTLTEAVVDYAFTSIAREYFPNFAENYLQITSVKEITRLDLINSYKNALASYAGSEFYKTLVRWNIIGEGQLNQGSAIGGSLGAVAIPGLASWLGFTALTGPIGIFVGTVVGSLIGGVFGDEDFPRAAYAINIVNGEFVTQFSYELDDGNTEIARQMGEAAKEILNFLAETVGGQLMTVENVYYGHYKEQLVYQLQDNAPGSSSFRTRVGFSNAQAAIEAGVVYQLTKTQIEGGDRYIKRLFNNYTNSRSNLDDFNELLQIAKEYGTYLDNPTLYQEYINKLAANSIQDADKRITALQSHPWDSFVPAELNDDLIKKVATNLLPTTIIISIEGNDLIVNGERIYGWVKTQPENKIQFLQFTDGRLYTINVDKDNKVTLNLYTKDPTIRDFGLDILPSQVRLSLSGNNLNINGEIIANWLTNNNNRVEILRFADGSRFKIVVENGTVKLENELVANFKTVLAKAREFNLSTPQVSDNYKGNNVTRIISGNGGVVQGNDNSDDVLISSSAAETLRGGKGDDVYRYSLGNGKDTIDDIGGVDVIEFDSNIQLSNLRLQQSSNNLIISIINPSNPSAPITNQLTITNFLTNKIEFIRLGNNQEYFLDNSSGQWQLKATNNVQTATSSNTTIQGTIGADVLRGLGENDTLLGGAGNDTYLYSFGDGLNTTIYDTGDYEGKVRDGGIDTLVLGTNTIHSLKLQDKDLIITVSYILPGFNASGGNNEAQPIIITIKNWVDENSRIEFIRLANGKDFYPTLAADGSVSLQAVLTQGESTLDVQLDVPDNYVLSAYKLAVVDLFGNGLQLISAQDSFAMSDLDNDGYLEQTGWVSPSDGILVIDLNNDGRITELNEFISLTTQPNVTSIASLNSNGDRLLNSQDTNFERIRVWIDANGNRKVELGELAALHRYGIDDISLASQQKNFEVAGNLITASTYFTQLGYEFRKRSQIFDVAFAYNPNGVKLETLPGGINKFNFENKPDIIIADDTAGNLNLTIDPTITYAVTGGKGNDILTILASSTTGGILNGGAGDDTLTGAGGSDIINGGKGKDVIKAGAGDDTITVDADDIITSLDGGAGFDIVTIDLDSRLHLILKDSNNVEAIIGTKISNQITYIGVKPVLISGDLGNDILTGGEGDDQIEGGEGKDKLYGNKGKDLLLGGLDDDSLYGEQNDDQLYGQEGDDFLDGGDGNDILNGGIGNDSLKGGSGQNTYIFGRGYGIDTITQNNNADKDIISFKAGISPSDITFWRRSNNDSEKNNLYLAIKNTHDRLIITDQLVNNAYGIDQFTFADGTIWTRENIQAWLLQSTTGDDYLVGYQSNDTLDGGAGNDLLNGGAGNNTYVFGRGYGIDTIAENSNTGTDTLSFKAGINPSDITFWRKSSSYPESDNLYLAIKNTHDQIIIEDQFRSGPYGIDQFVFANGTIWTRENIQTWLLQSTTDDDYLLGYQSNDTLDGGAGNDLLNGGYGNNTYVFGRGYGIDTIVENYNTGTDTLSFKTGINPSDITFWRKSNSYPESDNLYLAIKNTHDQIIIEDQFRSGPYGIDQFVFANGTIWTRENIQTWLLQSTTDDDYLLGYQSNDTLDGGAGNDLLNGGYGNNTYIFGRGYAVDTIVENYNTGTDTVSFKAGISKSDVVFWRKSNSSTEQDNLYLAIKNTNDRLIIEDQFRSGPYGIDQFIFADGTTITRSEINSMSLPNNLPEDNLVTGDANANTLENATGNDTLAGGIGNDTYIFKQGYGQDIIQEGYSGLNSYYDTVKFGAGLTTNTMEIVRQGDDLIFKVKGSSDRLTIKDQFNVYEVYAIEEFQFDNGATVWTKENIKQHLLKSTNGNDYIVGYSEGINNETLDGGLGNDTLAGGSGNDTYIFKQGYGQDIIQEGYSGLNSYYDTVKFGAGLTTNTMEIIRQGDDLIFKVKGSSDRLTIKDQFNVYEVYAIEEFQFDNGATVWTKENIKQHLLKSTPGDDYLVGYSWGIRNDILDGGLGNDTLVGGTGDDTYIFKQGYGQDIIQEDYSGLNSYYDTVKFGAGLTIQTMEIVREGNDLVFKVKGSSDRLTIKNQFDYPFEAISIEEFQFDNGATIWTKENIKQYLLKSTSADDYIVGYSEGINNETLDGGLGNDTLVGGTGNDTYIFKQGYGQDIIQEGYSGFNSYYDTVKFGAGLTTNTMEIVRQGNDLIFKVKGSSDRLTIKNQFDYPFEAISIEEFQFDNGATIWTKEDIKQYLLQSTDGDDYIVGYSEGINNETLDGGLGDDTLVGGAGNDTYIFKHDYGQDIIQEGYYAFNSYYDTVKFGRGLTPQTMEIVRQGNDLIFKVKDNIDQLTIKNQFDYPYEVLSVEEFQFDNGATIWTKEDIKNYLATTINNAPIVQNAIIDQTIGSNSPFNFTIPINTFSDSNIGDSLSYTATKADGTSLPSWLKFNPITRTFTGIPTVGDVSTLNIKVVATDNKRANVSDTFAINIRNLTGTAGNDSITGTFNDDVIQGLGGNDILLGLAGNDTLDGGTGQDTMTGGLDNDTYIVDNSADKVVENANEGTDTVRSSISYTLGDNIENLVLTGTSSLSGTGNTLNNLITGNTGANTLNGKAGDDIINGEGGNDTLNGESGNDTLNGGTGNDSLDGGAGDDVMLGGAGDDTYYTDSSNDQIIEVFNEGTDTVRSAISWTLGYNLENLILTGSNAINGTGNALKNSITGNTANNTLSGGDNDDTLNGDAGNDILNGDAGNDSLDGGVGNDVMIGGAGNDTYYTDSINDQIIEATNAGTDTVRSAISWTLSNNLENLILTGSNAINGTGNALVNNMTGNSANNSLSGGDNNDTLNGGDGDDILNGGNGNDTLIGGNGNDTLVGGVGSDKLTGGAGNDKFVFNSLSEGIDTITDFSSTNDVLVVQSLLASFNYTGTNPIANGYMRGIQSGSNTLIQVDADGVGSSAIFSTLVTLNNFTASNFSQNNLIF</sequence>
<protein>
    <submittedName>
        <fullName evidence="5">Ig domain-containing protein</fullName>
    </submittedName>
</protein>
<evidence type="ECO:0000256" key="3">
    <source>
        <dbReference type="SAM" id="MobiDB-lite"/>
    </source>
</evidence>
<dbReference type="InterPro" id="IPR050557">
    <property type="entry name" value="RTX_toxin/Mannuronan_C5-epim"/>
</dbReference>
<keyword evidence="2" id="KW-0964">Secreted</keyword>
<dbReference type="Gene3D" id="2.150.10.10">
    <property type="entry name" value="Serralysin-like metalloprotease, C-terminal"/>
    <property type="match status" value="14"/>
</dbReference>
<evidence type="ECO:0000313" key="5">
    <source>
        <dbReference type="EMBL" id="MBC1303416.1"/>
    </source>
</evidence>
<dbReference type="InterPro" id="IPR006644">
    <property type="entry name" value="Cadg"/>
</dbReference>
<dbReference type="EMBL" id="JACKZP010000062">
    <property type="protein sequence ID" value="MBC1303416.1"/>
    <property type="molecule type" value="Genomic_DNA"/>
</dbReference>
<name>A0ABR6SB50_ANAVA</name>
<evidence type="ECO:0000313" key="6">
    <source>
        <dbReference type="Proteomes" id="UP000570851"/>
    </source>
</evidence>
<dbReference type="SUPFAM" id="SSF49313">
    <property type="entry name" value="Cadherin-like"/>
    <property type="match status" value="1"/>
</dbReference>
<dbReference type="Proteomes" id="UP000570851">
    <property type="component" value="Unassembled WGS sequence"/>
</dbReference>
<dbReference type="Gene3D" id="2.60.40.10">
    <property type="entry name" value="Immunoglobulins"/>
    <property type="match status" value="1"/>
</dbReference>
<dbReference type="Pfam" id="PF06594">
    <property type="entry name" value="HCBP_related"/>
    <property type="match status" value="9"/>
</dbReference>
<comment type="caution">
    <text evidence="5">The sequence shown here is derived from an EMBL/GenBank/DDBJ whole genome shotgun (WGS) entry which is preliminary data.</text>
</comment>
<dbReference type="InterPro" id="IPR010566">
    <property type="entry name" value="Haemolys_ca-bd"/>
</dbReference>
<dbReference type="Pfam" id="PF05345">
    <property type="entry name" value="He_PIG"/>
    <property type="match status" value="1"/>
</dbReference>
<accession>A0ABR6SB50</accession>
<dbReference type="SMART" id="SM00736">
    <property type="entry name" value="CADG"/>
    <property type="match status" value="1"/>
</dbReference>
<evidence type="ECO:0000256" key="2">
    <source>
        <dbReference type="ARBA" id="ARBA00022525"/>
    </source>
</evidence>
<dbReference type="InterPro" id="IPR001343">
    <property type="entry name" value="Hemolysn_Ca-bd"/>
</dbReference>
<dbReference type="Pfam" id="PF00353">
    <property type="entry name" value="HemolysinCabind"/>
    <property type="match status" value="18"/>
</dbReference>
<reference evidence="5 6" key="1">
    <citation type="submission" date="2019-11" db="EMBL/GenBank/DDBJ databases">
        <title>Comparison of genomes from free-living endosymbiotic cyanobacteria isolated from Azolla.</title>
        <authorList>
            <person name="Thiel T."/>
            <person name="Pratte B."/>
        </authorList>
    </citation>
    <scope>NUCLEOTIDE SEQUENCE [LARGE SCALE GENOMIC DNA]</scope>
    <source>
        <strain evidence="5 6">N2B</strain>
    </source>
</reference>
<dbReference type="PANTHER" id="PTHR38340:SF1">
    <property type="entry name" value="S-LAYER PROTEIN"/>
    <property type="match status" value="1"/>
</dbReference>
<feature type="region of interest" description="Disordered" evidence="3">
    <location>
        <begin position="2852"/>
        <end position="2883"/>
    </location>
</feature>
<dbReference type="InterPro" id="IPR015919">
    <property type="entry name" value="Cadherin-like_sf"/>
</dbReference>
<dbReference type="InterPro" id="IPR018247">
    <property type="entry name" value="EF_Hand_1_Ca_BS"/>
</dbReference>
<gene>
    <name evidence="5" type="ORF">GNE12_16005</name>
</gene>
<dbReference type="PRINTS" id="PR00313">
    <property type="entry name" value="CABNDNGRPT"/>
</dbReference>
<dbReference type="InterPro" id="IPR011049">
    <property type="entry name" value="Serralysin-like_metalloprot_C"/>
</dbReference>
<feature type="domain" description="Dystroglycan-type cadherin-like" evidence="4">
    <location>
        <begin position="2628"/>
        <end position="2728"/>
    </location>
</feature>
<dbReference type="PROSITE" id="PS00018">
    <property type="entry name" value="EF_HAND_1"/>
    <property type="match status" value="1"/>
</dbReference>
<dbReference type="InterPro" id="IPR018511">
    <property type="entry name" value="Hemolysin-typ_Ca-bd_CS"/>
</dbReference>
<evidence type="ECO:0000256" key="1">
    <source>
        <dbReference type="ARBA" id="ARBA00004613"/>
    </source>
</evidence>
<dbReference type="PANTHER" id="PTHR38340">
    <property type="entry name" value="S-LAYER PROTEIN"/>
    <property type="match status" value="1"/>
</dbReference>
<evidence type="ECO:0000259" key="4">
    <source>
        <dbReference type="SMART" id="SM00736"/>
    </source>
</evidence>
<keyword evidence="6" id="KW-1185">Reference proteome</keyword>
<dbReference type="SUPFAM" id="SSF51120">
    <property type="entry name" value="beta-Roll"/>
    <property type="match status" value="16"/>
</dbReference>
<proteinExistence type="predicted"/>
<dbReference type="InterPro" id="IPR013783">
    <property type="entry name" value="Ig-like_fold"/>
</dbReference>
<comment type="subcellular location">
    <subcellularLocation>
        <location evidence="1">Secreted</location>
    </subcellularLocation>
</comment>
<organism evidence="5 6">
    <name type="scientific">Trichormus variabilis N2B</name>
    <dbReference type="NCBI Taxonomy" id="2681315"/>
    <lineage>
        <taxon>Bacteria</taxon>
        <taxon>Bacillati</taxon>
        <taxon>Cyanobacteriota</taxon>
        <taxon>Cyanophyceae</taxon>
        <taxon>Nostocales</taxon>
        <taxon>Nostocaceae</taxon>
        <taxon>Trichormus</taxon>
    </lineage>
</organism>